<dbReference type="Gene3D" id="2.20.140.10">
    <property type="entry name" value="WGR domain"/>
    <property type="match status" value="1"/>
</dbReference>
<dbReference type="SUPFAM" id="SSF48371">
    <property type="entry name" value="ARM repeat"/>
    <property type="match status" value="1"/>
</dbReference>
<dbReference type="EMBL" id="JBHFNT010000017">
    <property type="protein sequence ID" value="MFB2833192.1"/>
    <property type="molecule type" value="Genomic_DNA"/>
</dbReference>
<dbReference type="PROSITE" id="PS51977">
    <property type="entry name" value="WGR"/>
    <property type="match status" value="1"/>
</dbReference>
<dbReference type="Proteomes" id="UP001576780">
    <property type="component" value="Unassembled WGS sequence"/>
</dbReference>
<dbReference type="InterPro" id="IPR016024">
    <property type="entry name" value="ARM-type_fold"/>
</dbReference>
<dbReference type="InterPro" id="IPR011989">
    <property type="entry name" value="ARM-like"/>
</dbReference>
<evidence type="ECO:0000313" key="6">
    <source>
        <dbReference type="Proteomes" id="UP001576780"/>
    </source>
</evidence>
<comment type="caution">
    <text evidence="5">The sequence shown here is derived from an EMBL/GenBank/DDBJ whole genome shotgun (WGS) entry which is preliminary data.</text>
</comment>
<dbReference type="Gene3D" id="1.25.10.10">
    <property type="entry name" value="Leucine-rich Repeat Variant"/>
    <property type="match status" value="1"/>
</dbReference>
<accession>A0ABV4WEA2</accession>
<sequence length="1062" mass="121214">MQLIKRTTLHYQEGTSDKVYEVDLCLVGGDRYVVNFRYGRRGATLKEGVKTEQPVTLAQAEKVFEKLVSEKTKKGYQDVSNTGVAETPAPKKAKSSDPNKARKTAILNRLAEQEEENWPLERVIWRAGELKIKEAVSSLVELIGTDEPLRDYCIAWALGNCGDKKALPALKELYQNPQTPEFVRRISWEAAFKLSEEAEKGNLRSQKIAELPKLLQETAKNGSATEFANLLKAYLQSCDYQGFAVLDTIYQINNENVRPALLEILRTAPFKPNYFKQIRHIFKVAEYRLDAEVFGIIAYRIEKEKANFRTDRYRINIPEVGELVRYGYKYNPDTRQWYQVANDEISAELKSPNSRIAYSSLTRDYLQSRVWRTLKKLGEISDDNYVKIAANILLQYSDNDAQPVKTTTVSQWQRFNDNWENITISKSWDIYAGYLTFNHILYENSPRYEYKENNKAWLCKENYKPGDPEPNVREEAFPKLWEQQPTELLNLLLESNCQPVHQFAIKALRECSQFCTELDTATIIKLLSKPYEITARFAFELAQSLYNSAAPNLELVLALASCVIPEARTTAYRWIEETREPFLADANFITALVINPFADTRQFARQLLNSSILNENAAKLLIVKIITEVLALPNDAGEKAKDIAETLLTCFTPQLRTLGMSIIQDLLRHPVLEVQELGARILLNHETPAANLPPGLIDSLIVSEYESIRGLGIRIFGQLPDSTLLNQYSLLIAMATHELADIRNAIRPVIRRLAVDHSDFAARLATETIDLLMISKTKEEVCQYLVRFLKEDLPEWMTNISKDTALRLLKAKSSATQELAGYVIIANADKWAEEFETMEIVKLADNEILAVREAAREIFLKSLPRLRGNEAEMLSGVRIVESKWEDSQEFGFRLFNTFFTAEDLTPSVLITLCDSIKEEVRSFGRNLVTRYFQEADGQEYLLKFSEHPATDMQLFVTNYLENYAVNDPEKLEELTPYFITVLCLVNRGSVAKKRIFAFLNGEAQKSLEAATVVAEIMTRQSATMVIADKAAAIECMVNIKRTYPDLELPILVKEFKTADERR</sequence>
<dbReference type="Pfam" id="PF13646">
    <property type="entry name" value="HEAT_2"/>
    <property type="match status" value="1"/>
</dbReference>
<keyword evidence="1" id="KW-0042">Antenna complex</keyword>
<evidence type="ECO:0000256" key="3">
    <source>
        <dbReference type="SAM" id="MobiDB-lite"/>
    </source>
</evidence>
<dbReference type="SUPFAM" id="SSF142921">
    <property type="entry name" value="WGR domain-like"/>
    <property type="match status" value="1"/>
</dbReference>
<dbReference type="Pfam" id="PF05406">
    <property type="entry name" value="WGR"/>
    <property type="match status" value="1"/>
</dbReference>
<evidence type="ECO:0000256" key="1">
    <source>
        <dbReference type="ARBA" id="ARBA00022549"/>
    </source>
</evidence>
<dbReference type="InterPro" id="IPR036930">
    <property type="entry name" value="WGR_dom_sf"/>
</dbReference>
<proteinExistence type="predicted"/>
<organism evidence="5 6">
    <name type="scientific">Floridaenema evergladense BLCC-F167</name>
    <dbReference type="NCBI Taxonomy" id="3153639"/>
    <lineage>
        <taxon>Bacteria</taxon>
        <taxon>Bacillati</taxon>
        <taxon>Cyanobacteriota</taxon>
        <taxon>Cyanophyceae</taxon>
        <taxon>Oscillatoriophycideae</taxon>
        <taxon>Aerosakkonematales</taxon>
        <taxon>Aerosakkonemataceae</taxon>
        <taxon>Floridanema</taxon>
        <taxon>Floridanema evergladense</taxon>
    </lineage>
</organism>
<keyword evidence="2" id="KW-0605">Phycobilisome</keyword>
<name>A0ABV4WEA2_9CYAN</name>
<evidence type="ECO:0000259" key="4">
    <source>
        <dbReference type="PROSITE" id="PS51977"/>
    </source>
</evidence>
<feature type="region of interest" description="Disordered" evidence="3">
    <location>
        <begin position="77"/>
        <end position="101"/>
    </location>
</feature>
<gene>
    <name evidence="5" type="ORF">ACE1CA_01520</name>
</gene>
<evidence type="ECO:0000256" key="2">
    <source>
        <dbReference type="ARBA" id="ARBA00022738"/>
    </source>
</evidence>
<dbReference type="InterPro" id="IPR008893">
    <property type="entry name" value="WGR_domain"/>
</dbReference>
<dbReference type="CDD" id="cd07998">
    <property type="entry name" value="WGR_DNA_ligase"/>
    <property type="match status" value="1"/>
</dbReference>
<feature type="domain" description="WGR" evidence="4">
    <location>
        <begin position="1"/>
        <end position="93"/>
    </location>
</feature>
<dbReference type="RefSeq" id="WP_413275656.1">
    <property type="nucleotide sequence ID" value="NZ_JBHFNT010000017.1"/>
</dbReference>
<keyword evidence="6" id="KW-1185">Reference proteome</keyword>
<protein>
    <submittedName>
        <fullName evidence="5">HEAT repeat domain-containing protein</fullName>
    </submittedName>
</protein>
<reference evidence="5 6" key="1">
    <citation type="submission" date="2024-09" db="EMBL/GenBank/DDBJ databases">
        <title>Floridaenema gen nov. (Aerosakkonemataceae, Aerosakkonematales ord. nov., Cyanobacteria) from benthic tropical and subtropical fresh waters, with the description of four new species.</title>
        <authorList>
            <person name="Moretto J.A."/>
            <person name="Berthold D.E."/>
            <person name="Lefler F.W."/>
            <person name="Huang I.-S."/>
            <person name="Laughinghouse H. IV."/>
        </authorList>
    </citation>
    <scope>NUCLEOTIDE SEQUENCE [LARGE SCALE GENOMIC DNA]</scope>
    <source>
        <strain evidence="5 6">BLCC-F167</strain>
    </source>
</reference>
<dbReference type="SMART" id="SM00773">
    <property type="entry name" value="WGR"/>
    <property type="match status" value="1"/>
</dbReference>
<evidence type="ECO:0000313" key="5">
    <source>
        <dbReference type="EMBL" id="MFB2833192.1"/>
    </source>
</evidence>